<dbReference type="Proteomes" id="UP001620626">
    <property type="component" value="Unassembled WGS sequence"/>
</dbReference>
<feature type="transmembrane region" description="Helical" evidence="1">
    <location>
        <begin position="73"/>
        <end position="93"/>
    </location>
</feature>
<keyword evidence="1" id="KW-0472">Membrane</keyword>
<sequence length="191" mass="21553">MSGASPPAPSLSPAHRPFFAVVSGAFKSLFPAVSTRTLLRHYLPLSGALSHTFFTLQIFAPSLYTRLFSTYDLAISNAVLFNAHLGIGFYIFFRPHMFHLWRWRRVEFSVFASVMFNFGSLLCSIFVKGLFPAKIKVLPRSLFSILVSIFLMTLGRRYVQHIDQRAKLSEFCFGLKTQQQNIGDKTEGSSS</sequence>
<protein>
    <submittedName>
        <fullName evidence="2">Uncharacterized protein</fullName>
    </submittedName>
</protein>
<feature type="transmembrane region" description="Helical" evidence="1">
    <location>
        <begin position="105"/>
        <end position="131"/>
    </location>
</feature>
<name>A0ABD2HS52_9BILA</name>
<accession>A0ABD2HS52</accession>
<dbReference type="PANTHER" id="PTHR38640">
    <property type="entry name" value="GEO09659P1"/>
    <property type="match status" value="1"/>
</dbReference>
<keyword evidence="1" id="KW-0812">Transmembrane</keyword>
<dbReference type="PANTHER" id="PTHR38640:SF1">
    <property type="entry name" value="GEO09659P1"/>
    <property type="match status" value="1"/>
</dbReference>
<evidence type="ECO:0000313" key="3">
    <source>
        <dbReference type="Proteomes" id="UP001620626"/>
    </source>
</evidence>
<dbReference type="EMBL" id="JBICBT010001397">
    <property type="protein sequence ID" value="KAL3069252.1"/>
    <property type="molecule type" value="Genomic_DNA"/>
</dbReference>
<reference evidence="2 3" key="1">
    <citation type="submission" date="2024-10" db="EMBL/GenBank/DDBJ databases">
        <authorList>
            <person name="Kim D."/>
        </authorList>
    </citation>
    <scope>NUCLEOTIDE SEQUENCE [LARGE SCALE GENOMIC DNA]</scope>
    <source>
        <strain evidence="2">BH-2024</strain>
    </source>
</reference>
<gene>
    <name evidence="2" type="ORF">niasHT_034482</name>
</gene>
<keyword evidence="3" id="KW-1185">Reference proteome</keyword>
<proteinExistence type="predicted"/>
<comment type="caution">
    <text evidence="2">The sequence shown here is derived from an EMBL/GenBank/DDBJ whole genome shotgun (WGS) entry which is preliminary data.</text>
</comment>
<feature type="transmembrane region" description="Helical" evidence="1">
    <location>
        <begin position="137"/>
        <end position="155"/>
    </location>
</feature>
<dbReference type="AlphaFoldDB" id="A0ABD2HS52"/>
<organism evidence="2 3">
    <name type="scientific">Heterodera trifolii</name>
    <dbReference type="NCBI Taxonomy" id="157864"/>
    <lineage>
        <taxon>Eukaryota</taxon>
        <taxon>Metazoa</taxon>
        <taxon>Ecdysozoa</taxon>
        <taxon>Nematoda</taxon>
        <taxon>Chromadorea</taxon>
        <taxon>Rhabditida</taxon>
        <taxon>Tylenchina</taxon>
        <taxon>Tylenchomorpha</taxon>
        <taxon>Tylenchoidea</taxon>
        <taxon>Heteroderidae</taxon>
        <taxon>Heteroderinae</taxon>
        <taxon>Heterodera</taxon>
    </lineage>
</organism>
<evidence type="ECO:0000313" key="2">
    <source>
        <dbReference type="EMBL" id="KAL3069252.1"/>
    </source>
</evidence>
<keyword evidence="1" id="KW-1133">Transmembrane helix</keyword>
<evidence type="ECO:0000256" key="1">
    <source>
        <dbReference type="SAM" id="Phobius"/>
    </source>
</evidence>